<evidence type="ECO:0000313" key="3">
    <source>
        <dbReference type="Proteomes" id="UP000321798"/>
    </source>
</evidence>
<dbReference type="InterPro" id="IPR027417">
    <property type="entry name" value="P-loop_NTPase"/>
</dbReference>
<dbReference type="Proteomes" id="UP000321798">
    <property type="component" value="Unassembled WGS sequence"/>
</dbReference>
<feature type="region of interest" description="Disordered" evidence="1">
    <location>
        <begin position="1"/>
        <end position="23"/>
    </location>
</feature>
<dbReference type="GO" id="GO:0009898">
    <property type="term" value="C:cytoplasmic side of plasma membrane"/>
    <property type="evidence" value="ECO:0007669"/>
    <property type="project" value="TreeGrafter"/>
</dbReference>
<dbReference type="Gene3D" id="3.40.50.300">
    <property type="entry name" value="P-loop containing nucleotide triphosphate hydrolases"/>
    <property type="match status" value="1"/>
</dbReference>
<dbReference type="GO" id="GO:0005829">
    <property type="term" value="C:cytosol"/>
    <property type="evidence" value="ECO:0007669"/>
    <property type="project" value="TreeGrafter"/>
</dbReference>
<sequence>MTTIEVPGALRATGSHDRPAGMPSAGVVGRRARVVGVVGARGGAGASTLAAALADRLAHATATALVDLDTGSAGLDVLVGVERDPGLRWPDLHAARGEVDGADLLTLLPRWGRCAVLSADRLRPAALPTDVVPDVLGALTTATGALVLDLGRADVLAGTAPSAVCDTILLVAPRDLRAVAGALAVSAALAGSAPGVDLRLVVRGPAPGGLGVAEVEEAVDLPLLCAVREDRRLATHLERARVPRAGPLGRAAGRAARLVLDEVGR</sequence>
<comment type="caution">
    <text evidence="2">The sequence shown here is derived from an EMBL/GenBank/DDBJ whole genome shotgun (WGS) entry which is preliminary data.</text>
</comment>
<evidence type="ECO:0000313" key="2">
    <source>
        <dbReference type="EMBL" id="GEP70266.1"/>
    </source>
</evidence>
<dbReference type="PANTHER" id="PTHR43384">
    <property type="entry name" value="SEPTUM SITE-DETERMINING PROTEIN MIND HOMOLOG, CHLOROPLASTIC-RELATED"/>
    <property type="match status" value="1"/>
</dbReference>
<dbReference type="EMBL" id="BKAL01000011">
    <property type="protein sequence ID" value="GEP70266.1"/>
    <property type="molecule type" value="Genomic_DNA"/>
</dbReference>
<protein>
    <recommendedName>
        <fullName evidence="4">Pilus assembly protein FlpE</fullName>
    </recommendedName>
</protein>
<dbReference type="InterPro" id="IPR022521">
    <property type="entry name" value="Rv3660c"/>
</dbReference>
<keyword evidence="3" id="KW-1185">Reference proteome</keyword>
<organism evidence="2 3">
    <name type="scientific">Cellulomonas soli</name>
    <dbReference type="NCBI Taxonomy" id="931535"/>
    <lineage>
        <taxon>Bacteria</taxon>
        <taxon>Bacillati</taxon>
        <taxon>Actinomycetota</taxon>
        <taxon>Actinomycetes</taxon>
        <taxon>Micrococcales</taxon>
        <taxon>Cellulomonadaceae</taxon>
        <taxon>Cellulomonas</taxon>
    </lineage>
</organism>
<dbReference type="NCBIfam" id="TIGR03815">
    <property type="entry name" value="CpaE_hom_Actino"/>
    <property type="match status" value="1"/>
</dbReference>
<evidence type="ECO:0008006" key="4">
    <source>
        <dbReference type="Google" id="ProtNLM"/>
    </source>
</evidence>
<evidence type="ECO:0000256" key="1">
    <source>
        <dbReference type="SAM" id="MobiDB-lite"/>
    </source>
</evidence>
<dbReference type="GO" id="GO:0016887">
    <property type="term" value="F:ATP hydrolysis activity"/>
    <property type="evidence" value="ECO:0007669"/>
    <property type="project" value="TreeGrafter"/>
</dbReference>
<name>A0A512PGE4_9CELL</name>
<reference evidence="2 3" key="1">
    <citation type="submission" date="2019-07" db="EMBL/GenBank/DDBJ databases">
        <title>Whole genome shotgun sequence of Cellulomonas soli NBRC 109434.</title>
        <authorList>
            <person name="Hosoyama A."/>
            <person name="Uohara A."/>
            <person name="Ohji S."/>
            <person name="Ichikawa N."/>
        </authorList>
    </citation>
    <scope>NUCLEOTIDE SEQUENCE [LARGE SCALE GENOMIC DNA]</scope>
    <source>
        <strain evidence="2 3">NBRC 109434</strain>
    </source>
</reference>
<dbReference type="InterPro" id="IPR050625">
    <property type="entry name" value="ParA/MinD_ATPase"/>
</dbReference>
<gene>
    <name evidence="2" type="ORF">CSO01_29810</name>
</gene>
<dbReference type="AlphaFoldDB" id="A0A512PGE4"/>
<dbReference type="GO" id="GO:0005524">
    <property type="term" value="F:ATP binding"/>
    <property type="evidence" value="ECO:0007669"/>
    <property type="project" value="TreeGrafter"/>
</dbReference>
<accession>A0A512PGE4</accession>
<dbReference type="RefSeq" id="WP_223203683.1">
    <property type="nucleotide sequence ID" value="NZ_BAABBJ010000014.1"/>
</dbReference>
<dbReference type="GO" id="GO:0051782">
    <property type="term" value="P:negative regulation of cell division"/>
    <property type="evidence" value="ECO:0007669"/>
    <property type="project" value="TreeGrafter"/>
</dbReference>
<dbReference type="PANTHER" id="PTHR43384:SF11">
    <property type="entry name" value="SEPTUM SITE DETERMINING PROTEIN"/>
    <property type="match status" value="1"/>
</dbReference>
<proteinExistence type="predicted"/>
<dbReference type="SUPFAM" id="SSF52540">
    <property type="entry name" value="P-loop containing nucleoside triphosphate hydrolases"/>
    <property type="match status" value="1"/>
</dbReference>